<evidence type="ECO:0000256" key="4">
    <source>
        <dbReference type="ARBA" id="ARBA00012381"/>
    </source>
</evidence>
<evidence type="ECO:0000313" key="11">
    <source>
        <dbReference type="EMBL" id="TWJ12908.1"/>
    </source>
</evidence>
<dbReference type="SUPFAM" id="SSF55811">
    <property type="entry name" value="Nudix"/>
    <property type="match status" value="1"/>
</dbReference>
<dbReference type="CDD" id="cd03429">
    <property type="entry name" value="NUDIX_NADH_pyrophosphatase_Nudt13"/>
    <property type="match status" value="1"/>
</dbReference>
<comment type="caution">
    <text evidence="11">The sequence shown here is derived from an EMBL/GenBank/DDBJ whole genome shotgun (WGS) entry which is preliminary data.</text>
</comment>
<evidence type="ECO:0000259" key="10">
    <source>
        <dbReference type="PROSITE" id="PS51462"/>
    </source>
</evidence>
<keyword evidence="12" id="KW-1185">Reference proteome</keyword>
<keyword evidence="8" id="KW-0520">NAD</keyword>
<dbReference type="PANTHER" id="PTHR42904">
    <property type="entry name" value="NUDIX HYDROLASE, NUDC SUBFAMILY"/>
    <property type="match status" value="1"/>
</dbReference>
<comment type="catalytic activity">
    <reaction evidence="9">
        <text>a 5'-end NAD(+)-phospho-ribonucleoside in mRNA + H2O = a 5'-end phospho-adenosine-phospho-ribonucleoside in mRNA + beta-nicotinamide D-ribonucleotide + 2 H(+)</text>
        <dbReference type="Rhea" id="RHEA:60876"/>
        <dbReference type="Rhea" id="RHEA-COMP:15698"/>
        <dbReference type="Rhea" id="RHEA-COMP:15719"/>
        <dbReference type="ChEBI" id="CHEBI:14649"/>
        <dbReference type="ChEBI" id="CHEBI:15377"/>
        <dbReference type="ChEBI" id="CHEBI:15378"/>
        <dbReference type="ChEBI" id="CHEBI:144029"/>
        <dbReference type="ChEBI" id="CHEBI:144051"/>
    </reaction>
    <physiologicalReaction direction="left-to-right" evidence="9">
        <dbReference type="Rhea" id="RHEA:60877"/>
    </physiologicalReaction>
</comment>
<evidence type="ECO:0000256" key="5">
    <source>
        <dbReference type="ARBA" id="ARBA00022723"/>
    </source>
</evidence>
<dbReference type="PROSITE" id="PS51462">
    <property type="entry name" value="NUDIX"/>
    <property type="match status" value="1"/>
</dbReference>
<comment type="cofactor">
    <cofactor evidence="2">
        <name>Zn(2+)</name>
        <dbReference type="ChEBI" id="CHEBI:29105"/>
    </cofactor>
</comment>
<dbReference type="GO" id="GO:0006742">
    <property type="term" value="P:NADP+ catabolic process"/>
    <property type="evidence" value="ECO:0007669"/>
    <property type="project" value="TreeGrafter"/>
</dbReference>
<dbReference type="InterPro" id="IPR020084">
    <property type="entry name" value="NUDIX_hydrolase_CS"/>
</dbReference>
<accession>A0A562V511</accession>
<dbReference type="InterPro" id="IPR049734">
    <property type="entry name" value="NudC-like_C"/>
</dbReference>
<dbReference type="Pfam" id="PF00293">
    <property type="entry name" value="NUDIX"/>
    <property type="match status" value="1"/>
</dbReference>
<dbReference type="InterPro" id="IPR050241">
    <property type="entry name" value="NAD-cap_RNA_hydrolase_NudC"/>
</dbReference>
<name>A0A562V511_9ACTN</name>
<evidence type="ECO:0000256" key="8">
    <source>
        <dbReference type="ARBA" id="ARBA00023027"/>
    </source>
</evidence>
<dbReference type="InterPro" id="IPR000086">
    <property type="entry name" value="NUDIX_hydrolase_dom"/>
</dbReference>
<organism evidence="11 12">
    <name type="scientific">Stackebrandtia albiflava</name>
    <dbReference type="NCBI Taxonomy" id="406432"/>
    <lineage>
        <taxon>Bacteria</taxon>
        <taxon>Bacillati</taxon>
        <taxon>Actinomycetota</taxon>
        <taxon>Actinomycetes</taxon>
        <taxon>Glycomycetales</taxon>
        <taxon>Glycomycetaceae</taxon>
        <taxon>Stackebrandtia</taxon>
    </lineage>
</organism>
<dbReference type="EMBL" id="VLLL01000006">
    <property type="protein sequence ID" value="TWJ12908.1"/>
    <property type="molecule type" value="Genomic_DNA"/>
</dbReference>
<dbReference type="Proteomes" id="UP000321617">
    <property type="component" value="Unassembled WGS sequence"/>
</dbReference>
<dbReference type="GO" id="GO:0035529">
    <property type="term" value="F:NADH pyrophosphatase activity"/>
    <property type="evidence" value="ECO:0007669"/>
    <property type="project" value="TreeGrafter"/>
</dbReference>
<evidence type="ECO:0000256" key="1">
    <source>
        <dbReference type="ARBA" id="ARBA00001946"/>
    </source>
</evidence>
<dbReference type="Gene3D" id="3.90.79.10">
    <property type="entry name" value="Nucleoside Triphosphate Pyrophosphohydrolase"/>
    <property type="match status" value="1"/>
</dbReference>
<dbReference type="GO" id="GO:0005829">
    <property type="term" value="C:cytosol"/>
    <property type="evidence" value="ECO:0007669"/>
    <property type="project" value="TreeGrafter"/>
</dbReference>
<keyword evidence="7" id="KW-0460">Magnesium</keyword>
<protein>
    <recommendedName>
        <fullName evidence="4">NAD(+) diphosphatase</fullName>
        <ecNumber evidence="4">3.6.1.22</ecNumber>
    </recommendedName>
</protein>
<dbReference type="RefSeq" id="WP_147140381.1">
    <property type="nucleotide sequence ID" value="NZ_BAABIJ010000002.1"/>
</dbReference>
<feature type="domain" description="Nudix hydrolase" evidence="10">
    <location>
        <begin position="143"/>
        <end position="272"/>
    </location>
</feature>
<comment type="cofactor">
    <cofactor evidence="1">
        <name>Mg(2+)</name>
        <dbReference type="ChEBI" id="CHEBI:18420"/>
    </cofactor>
</comment>
<dbReference type="Gene3D" id="3.90.79.20">
    <property type="match status" value="1"/>
</dbReference>
<keyword evidence="5" id="KW-0479">Metal-binding</keyword>
<evidence type="ECO:0000313" key="12">
    <source>
        <dbReference type="Proteomes" id="UP000321617"/>
    </source>
</evidence>
<dbReference type="OrthoDB" id="9791656at2"/>
<dbReference type="NCBIfam" id="NF001299">
    <property type="entry name" value="PRK00241.1"/>
    <property type="match status" value="1"/>
</dbReference>
<dbReference type="GO" id="GO:0046872">
    <property type="term" value="F:metal ion binding"/>
    <property type="evidence" value="ECO:0007669"/>
    <property type="project" value="UniProtKB-KW"/>
</dbReference>
<evidence type="ECO:0000256" key="3">
    <source>
        <dbReference type="ARBA" id="ARBA00009595"/>
    </source>
</evidence>
<dbReference type="EC" id="3.6.1.22" evidence="4"/>
<comment type="similarity">
    <text evidence="3">Belongs to the Nudix hydrolase family. NudC subfamily.</text>
</comment>
<dbReference type="InterPro" id="IPR015797">
    <property type="entry name" value="NUDIX_hydrolase-like_dom_sf"/>
</dbReference>
<evidence type="ECO:0000256" key="7">
    <source>
        <dbReference type="ARBA" id="ARBA00022842"/>
    </source>
</evidence>
<reference evidence="11 12" key="1">
    <citation type="journal article" date="2013" name="Stand. Genomic Sci.">
        <title>Genomic Encyclopedia of Type Strains, Phase I: The one thousand microbial genomes (KMG-I) project.</title>
        <authorList>
            <person name="Kyrpides N.C."/>
            <person name="Woyke T."/>
            <person name="Eisen J.A."/>
            <person name="Garrity G."/>
            <person name="Lilburn T.G."/>
            <person name="Beck B.J."/>
            <person name="Whitman W.B."/>
            <person name="Hugenholtz P."/>
            <person name="Klenk H.P."/>
        </authorList>
    </citation>
    <scope>NUCLEOTIDE SEQUENCE [LARGE SCALE GENOMIC DNA]</scope>
    <source>
        <strain evidence="11 12">DSM 45044</strain>
    </source>
</reference>
<dbReference type="PROSITE" id="PS00893">
    <property type="entry name" value="NUDIX_BOX"/>
    <property type="match status" value="1"/>
</dbReference>
<evidence type="ECO:0000256" key="6">
    <source>
        <dbReference type="ARBA" id="ARBA00022801"/>
    </source>
</evidence>
<keyword evidence="6" id="KW-0378">Hydrolase</keyword>
<gene>
    <name evidence="11" type="ORF">LX16_3675</name>
</gene>
<evidence type="ECO:0000256" key="9">
    <source>
        <dbReference type="ARBA" id="ARBA00023679"/>
    </source>
</evidence>
<dbReference type="PANTHER" id="PTHR42904:SF6">
    <property type="entry name" value="NAD-CAPPED RNA HYDROLASE NUDT12"/>
    <property type="match status" value="1"/>
</dbReference>
<dbReference type="GO" id="GO:0019677">
    <property type="term" value="P:NAD+ catabolic process"/>
    <property type="evidence" value="ECO:0007669"/>
    <property type="project" value="TreeGrafter"/>
</dbReference>
<sequence length="281" mass="30242">MRPRLARSVLDRAAHRRADAKWLDEAWHRGRVLVVDPATGHAPVAGNPPRLRYVTAAEAPVGDRLYLGGEDEPYFAVAGAVTDGAGLRELGSDLSDFDVGVLTEALSLVRWHADHLFHTVDGSPTEVASGGWERRSGTRTVWPRTDPAVIVLITDGGDNCLLANGVGWPVDRFSCIAGFVEPGESAEAAVHREVGEEVGVTLRDLAYVASQPWPFPRSLMLGFHGLADPGAPVVVQDDEIAAARWFHRSELAAALAGADAPLRVPPSISIARFLMERWIAA</sequence>
<evidence type="ECO:0000256" key="2">
    <source>
        <dbReference type="ARBA" id="ARBA00001947"/>
    </source>
</evidence>
<dbReference type="AlphaFoldDB" id="A0A562V511"/>
<proteinExistence type="inferred from homology"/>